<evidence type="ECO:0000313" key="1">
    <source>
        <dbReference type="EMBL" id="MDT0351626.1"/>
    </source>
</evidence>
<proteinExistence type="predicted"/>
<comment type="caution">
    <text evidence="1">The sequence shown here is derived from an EMBL/GenBank/DDBJ whole genome shotgun (WGS) entry which is preliminary data.</text>
</comment>
<organism evidence="1 2">
    <name type="scientific">Pseudonocardia charpentierae</name>
    <dbReference type="NCBI Taxonomy" id="3075545"/>
    <lineage>
        <taxon>Bacteria</taxon>
        <taxon>Bacillati</taxon>
        <taxon>Actinomycetota</taxon>
        <taxon>Actinomycetes</taxon>
        <taxon>Pseudonocardiales</taxon>
        <taxon>Pseudonocardiaceae</taxon>
        <taxon>Pseudonocardia</taxon>
    </lineage>
</organism>
<dbReference type="Proteomes" id="UP001183202">
    <property type="component" value="Unassembled WGS sequence"/>
</dbReference>
<reference evidence="2" key="1">
    <citation type="submission" date="2023-07" db="EMBL/GenBank/DDBJ databases">
        <title>30 novel species of actinomycetes from the DSMZ collection.</title>
        <authorList>
            <person name="Nouioui I."/>
        </authorList>
    </citation>
    <scope>NUCLEOTIDE SEQUENCE [LARGE SCALE GENOMIC DNA]</scope>
    <source>
        <strain evidence="2">DSM 45834</strain>
    </source>
</reference>
<evidence type="ECO:0008006" key="3">
    <source>
        <dbReference type="Google" id="ProtNLM"/>
    </source>
</evidence>
<dbReference type="RefSeq" id="WP_311558019.1">
    <property type="nucleotide sequence ID" value="NZ_JAVREJ010000013.1"/>
</dbReference>
<dbReference type="EMBL" id="JAVREJ010000013">
    <property type="protein sequence ID" value="MDT0351626.1"/>
    <property type="molecule type" value="Genomic_DNA"/>
</dbReference>
<protein>
    <recommendedName>
        <fullName evidence="3">DUF4333 domain-containing protein</fullName>
    </recommendedName>
</protein>
<accession>A0ABU2NCG7</accession>
<gene>
    <name evidence="1" type="ORF">RM445_19030</name>
</gene>
<evidence type="ECO:0000313" key="2">
    <source>
        <dbReference type="Proteomes" id="UP001183202"/>
    </source>
</evidence>
<keyword evidence="2" id="KW-1185">Reference proteome</keyword>
<sequence length="68" mass="7320">MARTVIDELRADGAQVNRVTCPALPAQLGATRRCILVSDFGVFGVTVSVSRVRGTDVDFDITVDQRPS</sequence>
<name>A0ABU2NCG7_9PSEU</name>